<feature type="transmembrane region" description="Helical" evidence="6">
    <location>
        <begin position="115"/>
        <end position="131"/>
    </location>
</feature>
<dbReference type="Gramene" id="AUR62002183-RA">
    <property type="protein sequence ID" value="AUR62002183-RA:cds"/>
    <property type="gene ID" value="AUR62002183"/>
</dbReference>
<feature type="transmembrane region" description="Helical" evidence="6">
    <location>
        <begin position="51"/>
        <end position="72"/>
    </location>
</feature>
<dbReference type="Pfam" id="PF04819">
    <property type="entry name" value="DUF716"/>
    <property type="match status" value="1"/>
</dbReference>
<feature type="transmembrane region" description="Helical" evidence="6">
    <location>
        <begin position="176"/>
        <end position="198"/>
    </location>
</feature>
<comment type="similarity">
    <text evidence="2">Belongs to the TMEM45 family.</text>
</comment>
<sequence length="296" mass="33219">MGSLATHFSTFLFIFPVGFRRLYSSFSLFLKDPSLYRSKPWFLIDPKWKNFDLYALLIALPIAALSDLFLFLSFSGHPSYRFSFLQHGAVIFFFWVLLILICLREIHDFVCINESFLFLLSGVFFLIDYFINGNGFIGVSGNGFTGVSSNVYDLLGNLTLICAFSCLYLSIRPTAFLADFFLSSGMIFKGTWVLQAGLNLYTSTFGLKGCKEVSLLPNQMNVDVKCDLDEDSLRGIALMKLLFVWHAIVVIIACLGLLGLLSCKENLRCGEGSGPLLAKIESHSLSMQQLPEFELE</sequence>
<feature type="transmembrane region" description="Helical" evidence="6">
    <location>
        <begin position="84"/>
        <end position="103"/>
    </location>
</feature>
<dbReference type="EnsemblPlants" id="AUR62002183-RA">
    <property type="protein sequence ID" value="AUR62002183-RA:cds"/>
    <property type="gene ID" value="AUR62002183"/>
</dbReference>
<keyword evidence="5 6" id="KW-0472">Membrane</keyword>
<dbReference type="AlphaFoldDB" id="A0A803KT25"/>
<dbReference type="InterPro" id="IPR006904">
    <property type="entry name" value="DUF716"/>
</dbReference>
<protein>
    <submittedName>
        <fullName evidence="7">Uncharacterized protein</fullName>
    </submittedName>
</protein>
<feature type="transmembrane region" description="Helical" evidence="6">
    <location>
        <begin position="242"/>
        <end position="261"/>
    </location>
</feature>
<dbReference type="PANTHER" id="PTHR47830">
    <property type="entry name" value="OS11G0534100 PROTEIN"/>
    <property type="match status" value="1"/>
</dbReference>
<dbReference type="GO" id="GO:0016020">
    <property type="term" value="C:membrane"/>
    <property type="evidence" value="ECO:0007669"/>
    <property type="project" value="UniProtKB-SubCell"/>
</dbReference>
<proteinExistence type="inferred from homology"/>
<dbReference type="PANTHER" id="PTHR47830:SF2">
    <property type="entry name" value="PROTEIN, PUTATIVE-RELATED"/>
    <property type="match status" value="1"/>
</dbReference>
<organism evidence="7 8">
    <name type="scientific">Chenopodium quinoa</name>
    <name type="common">Quinoa</name>
    <dbReference type="NCBI Taxonomy" id="63459"/>
    <lineage>
        <taxon>Eukaryota</taxon>
        <taxon>Viridiplantae</taxon>
        <taxon>Streptophyta</taxon>
        <taxon>Embryophyta</taxon>
        <taxon>Tracheophyta</taxon>
        <taxon>Spermatophyta</taxon>
        <taxon>Magnoliopsida</taxon>
        <taxon>eudicotyledons</taxon>
        <taxon>Gunneridae</taxon>
        <taxon>Pentapetalae</taxon>
        <taxon>Caryophyllales</taxon>
        <taxon>Chenopodiaceae</taxon>
        <taxon>Chenopodioideae</taxon>
        <taxon>Atripliceae</taxon>
        <taxon>Chenopodium</taxon>
    </lineage>
</organism>
<feature type="transmembrane region" description="Helical" evidence="6">
    <location>
        <begin position="151"/>
        <end position="169"/>
    </location>
</feature>
<comment type="subcellular location">
    <subcellularLocation>
        <location evidence="1">Membrane</location>
        <topology evidence="1">Multi-pass membrane protein</topology>
    </subcellularLocation>
</comment>
<evidence type="ECO:0000256" key="1">
    <source>
        <dbReference type="ARBA" id="ARBA00004141"/>
    </source>
</evidence>
<evidence type="ECO:0000313" key="7">
    <source>
        <dbReference type="EnsemblPlants" id="AUR62002183-RA:cds"/>
    </source>
</evidence>
<name>A0A803KT25_CHEQI</name>
<dbReference type="Proteomes" id="UP000596660">
    <property type="component" value="Unplaced"/>
</dbReference>
<accession>A0A803KT25</accession>
<dbReference type="OMA" id="FSGHPTY"/>
<evidence type="ECO:0000256" key="6">
    <source>
        <dbReference type="SAM" id="Phobius"/>
    </source>
</evidence>
<keyword evidence="4 6" id="KW-1133">Transmembrane helix</keyword>
<evidence type="ECO:0000256" key="2">
    <source>
        <dbReference type="ARBA" id="ARBA00006948"/>
    </source>
</evidence>
<evidence type="ECO:0000256" key="3">
    <source>
        <dbReference type="ARBA" id="ARBA00022692"/>
    </source>
</evidence>
<keyword evidence="3 6" id="KW-0812">Transmembrane</keyword>
<evidence type="ECO:0000256" key="5">
    <source>
        <dbReference type="ARBA" id="ARBA00023136"/>
    </source>
</evidence>
<reference evidence="7" key="1">
    <citation type="journal article" date="2017" name="Nature">
        <title>The genome of Chenopodium quinoa.</title>
        <authorList>
            <person name="Jarvis D.E."/>
            <person name="Ho Y.S."/>
            <person name="Lightfoot D.J."/>
            <person name="Schmoeckel S.M."/>
            <person name="Li B."/>
            <person name="Borm T.J.A."/>
            <person name="Ohyanagi H."/>
            <person name="Mineta K."/>
            <person name="Michell C.T."/>
            <person name="Saber N."/>
            <person name="Kharbatia N.M."/>
            <person name="Rupper R.R."/>
            <person name="Sharp A.R."/>
            <person name="Dally N."/>
            <person name="Boughton B.A."/>
            <person name="Woo Y.H."/>
            <person name="Gao G."/>
            <person name="Schijlen E.G.W.M."/>
            <person name="Guo X."/>
            <person name="Momin A.A."/>
            <person name="Negrao S."/>
            <person name="Al-Babili S."/>
            <person name="Gehring C."/>
            <person name="Roessner U."/>
            <person name="Jung C."/>
            <person name="Murphy K."/>
            <person name="Arold S.T."/>
            <person name="Gojobori T."/>
            <person name="van der Linden C.G."/>
            <person name="van Loo E.N."/>
            <person name="Jellen E.N."/>
            <person name="Maughan P.J."/>
            <person name="Tester M."/>
        </authorList>
    </citation>
    <scope>NUCLEOTIDE SEQUENCE [LARGE SCALE GENOMIC DNA]</scope>
    <source>
        <strain evidence="7">cv. PI 614886</strain>
    </source>
</reference>
<reference evidence="7" key="2">
    <citation type="submission" date="2021-03" db="UniProtKB">
        <authorList>
            <consortium name="EnsemblPlants"/>
        </authorList>
    </citation>
    <scope>IDENTIFICATION</scope>
</reference>
<keyword evidence="8" id="KW-1185">Reference proteome</keyword>
<evidence type="ECO:0000313" key="8">
    <source>
        <dbReference type="Proteomes" id="UP000596660"/>
    </source>
</evidence>
<evidence type="ECO:0000256" key="4">
    <source>
        <dbReference type="ARBA" id="ARBA00022989"/>
    </source>
</evidence>
<feature type="transmembrane region" description="Helical" evidence="6">
    <location>
        <begin position="12"/>
        <end position="30"/>
    </location>
</feature>